<gene>
    <name evidence="1" type="ORF">SARC_10914</name>
</gene>
<feature type="non-terminal residue" evidence="1">
    <location>
        <position position="1"/>
    </location>
</feature>
<dbReference type="RefSeq" id="XP_014150495.1">
    <property type="nucleotide sequence ID" value="XM_014295020.1"/>
</dbReference>
<sequence length="209" mass="23839">KECASAEERRGSELDIARALLNNQLFTEAIGWYTKLLTGPPDGPMMKEDVPIHFYIGLGNHKMGNKVAAVSIWEKALRVDPADENVYIRRSLSLLLEELGHHARAQAVVSVLAPSQLRRELVLPRLEGEYRVHTQRTKPAKDALALSRATMLLHQCQELIKLEKYDELLNKHLPVINSVVRYRDRQETVGFQQLTMQVGLKHMICLWVL</sequence>
<accession>A0A0L0FKR3</accession>
<organism evidence="1 2">
    <name type="scientific">Sphaeroforma arctica JP610</name>
    <dbReference type="NCBI Taxonomy" id="667725"/>
    <lineage>
        <taxon>Eukaryota</taxon>
        <taxon>Ichthyosporea</taxon>
        <taxon>Ichthyophonida</taxon>
        <taxon>Sphaeroforma</taxon>
    </lineage>
</organism>
<name>A0A0L0FKR3_9EUKA</name>
<dbReference type="EMBL" id="KQ243035">
    <property type="protein sequence ID" value="KNC76593.1"/>
    <property type="molecule type" value="Genomic_DNA"/>
</dbReference>
<dbReference type="AlphaFoldDB" id="A0A0L0FKR3"/>
<dbReference type="Gene3D" id="1.25.40.10">
    <property type="entry name" value="Tetratricopeptide repeat domain"/>
    <property type="match status" value="1"/>
</dbReference>
<reference evidence="1 2" key="1">
    <citation type="submission" date="2011-02" db="EMBL/GenBank/DDBJ databases">
        <title>The Genome Sequence of Sphaeroforma arctica JP610.</title>
        <authorList>
            <consortium name="The Broad Institute Genome Sequencing Platform"/>
            <person name="Russ C."/>
            <person name="Cuomo C."/>
            <person name="Young S.K."/>
            <person name="Zeng Q."/>
            <person name="Gargeya S."/>
            <person name="Alvarado L."/>
            <person name="Berlin A."/>
            <person name="Chapman S.B."/>
            <person name="Chen Z."/>
            <person name="Freedman E."/>
            <person name="Gellesch M."/>
            <person name="Goldberg J."/>
            <person name="Griggs A."/>
            <person name="Gujja S."/>
            <person name="Heilman E."/>
            <person name="Heiman D."/>
            <person name="Howarth C."/>
            <person name="Mehta T."/>
            <person name="Neiman D."/>
            <person name="Pearson M."/>
            <person name="Roberts A."/>
            <person name="Saif S."/>
            <person name="Shea T."/>
            <person name="Shenoy N."/>
            <person name="Sisk P."/>
            <person name="Stolte C."/>
            <person name="Sykes S."/>
            <person name="White J."/>
            <person name="Yandava C."/>
            <person name="Burger G."/>
            <person name="Gray M.W."/>
            <person name="Holland P.W.H."/>
            <person name="King N."/>
            <person name="Lang F.B.F."/>
            <person name="Roger A.J."/>
            <person name="Ruiz-Trillo I."/>
            <person name="Haas B."/>
            <person name="Nusbaum C."/>
            <person name="Birren B."/>
        </authorList>
    </citation>
    <scope>NUCLEOTIDE SEQUENCE [LARGE SCALE GENOMIC DNA]</scope>
    <source>
        <strain evidence="1 2">JP610</strain>
    </source>
</reference>
<dbReference type="InterPro" id="IPR011990">
    <property type="entry name" value="TPR-like_helical_dom_sf"/>
</dbReference>
<dbReference type="GeneID" id="25911418"/>
<proteinExistence type="predicted"/>
<evidence type="ECO:0000313" key="2">
    <source>
        <dbReference type="Proteomes" id="UP000054560"/>
    </source>
</evidence>
<dbReference type="SUPFAM" id="SSF48452">
    <property type="entry name" value="TPR-like"/>
    <property type="match status" value="1"/>
</dbReference>
<dbReference type="Proteomes" id="UP000054560">
    <property type="component" value="Unassembled WGS sequence"/>
</dbReference>
<keyword evidence="2" id="KW-1185">Reference proteome</keyword>
<protein>
    <submittedName>
        <fullName evidence="1">Uncharacterized protein</fullName>
    </submittedName>
</protein>
<evidence type="ECO:0000313" key="1">
    <source>
        <dbReference type="EMBL" id="KNC76593.1"/>
    </source>
</evidence>